<dbReference type="EMBL" id="GGEC01093647">
    <property type="protein sequence ID" value="MBX74131.1"/>
    <property type="molecule type" value="Transcribed_RNA"/>
</dbReference>
<reference evidence="1" key="1">
    <citation type="submission" date="2018-02" db="EMBL/GenBank/DDBJ databases">
        <title>Rhizophora mucronata_Transcriptome.</title>
        <authorList>
            <person name="Meera S.P."/>
            <person name="Sreeshan A."/>
            <person name="Augustine A."/>
        </authorList>
    </citation>
    <scope>NUCLEOTIDE SEQUENCE</scope>
    <source>
        <tissue evidence="1">Leaf</tissue>
    </source>
</reference>
<organism evidence="1">
    <name type="scientific">Rhizophora mucronata</name>
    <name type="common">Asiatic mangrove</name>
    <dbReference type="NCBI Taxonomy" id="61149"/>
    <lineage>
        <taxon>Eukaryota</taxon>
        <taxon>Viridiplantae</taxon>
        <taxon>Streptophyta</taxon>
        <taxon>Embryophyta</taxon>
        <taxon>Tracheophyta</taxon>
        <taxon>Spermatophyta</taxon>
        <taxon>Magnoliopsida</taxon>
        <taxon>eudicotyledons</taxon>
        <taxon>Gunneridae</taxon>
        <taxon>Pentapetalae</taxon>
        <taxon>rosids</taxon>
        <taxon>fabids</taxon>
        <taxon>Malpighiales</taxon>
        <taxon>Rhizophoraceae</taxon>
        <taxon>Rhizophora</taxon>
    </lineage>
</organism>
<dbReference type="AlphaFoldDB" id="A0A2P2R4K5"/>
<name>A0A2P2R4K5_RHIMU</name>
<proteinExistence type="predicted"/>
<sequence>MVTYIVLTISCGEVQSSMLSKEPLKQKTSSIGL</sequence>
<evidence type="ECO:0000313" key="1">
    <source>
        <dbReference type="EMBL" id="MBX74131.1"/>
    </source>
</evidence>
<accession>A0A2P2R4K5</accession>
<protein>
    <submittedName>
        <fullName evidence="1">Uncharacterized protein</fullName>
    </submittedName>
</protein>